<organism evidence="2 3">
    <name type="scientific">Paramecium primaurelia</name>
    <dbReference type="NCBI Taxonomy" id="5886"/>
    <lineage>
        <taxon>Eukaryota</taxon>
        <taxon>Sar</taxon>
        <taxon>Alveolata</taxon>
        <taxon>Ciliophora</taxon>
        <taxon>Intramacronucleata</taxon>
        <taxon>Oligohymenophorea</taxon>
        <taxon>Peniculida</taxon>
        <taxon>Parameciidae</taxon>
        <taxon>Paramecium</taxon>
    </lineage>
</organism>
<dbReference type="EMBL" id="CAJJDM010000006">
    <property type="protein sequence ID" value="CAD8045424.1"/>
    <property type="molecule type" value="Genomic_DNA"/>
</dbReference>
<feature type="transmembrane region" description="Helical" evidence="1">
    <location>
        <begin position="672"/>
        <end position="691"/>
    </location>
</feature>
<dbReference type="Proteomes" id="UP000688137">
    <property type="component" value="Unassembled WGS sequence"/>
</dbReference>
<name>A0A8S1JS24_PARPR</name>
<comment type="caution">
    <text evidence="2">The sequence shown here is derived from an EMBL/GenBank/DDBJ whole genome shotgun (WGS) entry which is preliminary data.</text>
</comment>
<evidence type="ECO:0000256" key="1">
    <source>
        <dbReference type="SAM" id="Phobius"/>
    </source>
</evidence>
<dbReference type="OMA" id="QITIYSH"/>
<reference evidence="2" key="1">
    <citation type="submission" date="2021-01" db="EMBL/GenBank/DDBJ databases">
        <authorList>
            <consortium name="Genoscope - CEA"/>
            <person name="William W."/>
        </authorList>
    </citation>
    <scope>NUCLEOTIDE SEQUENCE</scope>
</reference>
<gene>
    <name evidence="2" type="ORF">PPRIM_AZ9-3.1.T0090412</name>
</gene>
<keyword evidence="1" id="KW-0472">Membrane</keyword>
<keyword evidence="1" id="KW-0812">Transmembrane</keyword>
<keyword evidence="3" id="KW-1185">Reference proteome</keyword>
<feature type="transmembrane region" description="Helical" evidence="1">
    <location>
        <begin position="712"/>
        <end position="731"/>
    </location>
</feature>
<proteinExistence type="predicted"/>
<evidence type="ECO:0000313" key="2">
    <source>
        <dbReference type="EMBL" id="CAD8045424.1"/>
    </source>
</evidence>
<accession>A0A8S1JS24</accession>
<evidence type="ECO:0000313" key="3">
    <source>
        <dbReference type="Proteomes" id="UP000688137"/>
    </source>
</evidence>
<evidence type="ECO:0008006" key="4">
    <source>
        <dbReference type="Google" id="ProtNLM"/>
    </source>
</evidence>
<keyword evidence="1" id="KW-1133">Transmembrane helix</keyword>
<dbReference type="AlphaFoldDB" id="A0A8S1JS24"/>
<protein>
    <recommendedName>
        <fullName evidence="4">Transmembrane protein</fullName>
    </recommendedName>
</protein>
<sequence length="732" mass="88052">MNKFEDELKYAQKATSNEFLSWLQNVSYELIKQKEYSYGQEFFRSQQNLYELIFKQNGILNNSFRTTQQRFSSIEDTLFIIKLLHILSPEEMSFYQALPSEYPYHSVSLDVLPAHIQLYFKDPSIAQMNQQFQAFQEIFQENILIEKNQLKFCVSSKMMFWIYLLNGAINFKDSALYATDNSQKLLDCAFNKCKKKMNTKDPLLKQLTFNPYLVLIRRILEYMYTKIKENNQMLSNTKKQLTIFTFQQMIILLQEYSLYEHLYVNKLFELNLTLEQQKLLYKIKPSSIILDTQMMLIYLTIFFNSLYGTDLETMYQQFKPFLKNSDIFNKNNQFIYQNRSFFFECGRQKQTITYQQGLYKFFQQSFEVYPNERQCNQITIYSHLAAYVLFLRWQFVKYESNIYNQVLIFDQACSSCVMSSNQIMSQIQKKRDITYKTNNLLTKFIMNELHPIYQIFQNKFGECPQAILFKNFKPHMIEQRFSQFEYQIDNQIRELDPQRNYMKNSIRLYYPFYTKLLITIFQCLNNLNYVNDTEYYGLIHLLTFLYSNDQNSFFCDSLKFLNQKPYQIPSYSEVKNFCDIYVKNNNEEEFLIKQNENIQSYVLQIIQLLVSYQQRKSIKNDRIVEYLGQEFHVQTAKINVIPMKNMSPQKSLGRLSRSKIVINEWKAPLRDFEIYVFFIIMWYLSIGLDKLKGLPQNEFPQTQWPRRFASPINLFIVSIILYGFLTIIFMFI</sequence>